<dbReference type="AlphaFoldDB" id="A0A6M3M8V9"/>
<protein>
    <submittedName>
        <fullName evidence="2">Uncharacterized protein</fullName>
    </submittedName>
</protein>
<gene>
    <name evidence="1" type="ORF">MM171A00766_0004</name>
    <name evidence="2" type="ORF">MM171B00553_0031</name>
</gene>
<organism evidence="2">
    <name type="scientific">viral metagenome</name>
    <dbReference type="NCBI Taxonomy" id="1070528"/>
    <lineage>
        <taxon>unclassified sequences</taxon>
        <taxon>metagenomes</taxon>
        <taxon>organismal metagenomes</taxon>
    </lineage>
</organism>
<dbReference type="EMBL" id="MT143860">
    <property type="protein sequence ID" value="QJB03784.1"/>
    <property type="molecule type" value="Genomic_DNA"/>
</dbReference>
<evidence type="ECO:0000313" key="1">
    <source>
        <dbReference type="EMBL" id="QJA99941.1"/>
    </source>
</evidence>
<name>A0A6M3M8V9_9ZZZZ</name>
<proteinExistence type="predicted"/>
<sequence>MKISKQTQNLIYCSLILGLLSLFGEPDSLKTKKVLREQKVQIEIMQKQNKDIDKLFKKLKIDTIKDDTIHNIHSRIPDS</sequence>
<evidence type="ECO:0000313" key="2">
    <source>
        <dbReference type="EMBL" id="QJB03784.1"/>
    </source>
</evidence>
<accession>A0A6M3M8V9</accession>
<dbReference type="EMBL" id="MT143675">
    <property type="protein sequence ID" value="QJA99941.1"/>
    <property type="molecule type" value="Genomic_DNA"/>
</dbReference>
<reference evidence="2" key="1">
    <citation type="submission" date="2020-03" db="EMBL/GenBank/DDBJ databases">
        <title>The deep terrestrial virosphere.</title>
        <authorList>
            <person name="Holmfeldt K."/>
            <person name="Nilsson E."/>
            <person name="Simone D."/>
            <person name="Lopez-Fernandez M."/>
            <person name="Wu X."/>
            <person name="de Brujin I."/>
            <person name="Lundin D."/>
            <person name="Andersson A."/>
            <person name="Bertilsson S."/>
            <person name="Dopson M."/>
        </authorList>
    </citation>
    <scope>NUCLEOTIDE SEQUENCE</scope>
    <source>
        <strain evidence="1">MM171A00766</strain>
        <strain evidence="2">MM171B00553</strain>
    </source>
</reference>